<keyword evidence="5" id="KW-1185">Reference proteome</keyword>
<evidence type="ECO:0000256" key="1">
    <source>
        <dbReference type="PROSITE-ProRule" id="PRU00042"/>
    </source>
</evidence>
<evidence type="ECO:0000313" key="5">
    <source>
        <dbReference type="Proteomes" id="UP000775547"/>
    </source>
</evidence>
<feature type="domain" description="C2H2-type" evidence="3">
    <location>
        <begin position="548"/>
        <end position="576"/>
    </location>
</feature>
<dbReference type="AlphaFoldDB" id="A0A9P7G4Z5"/>
<dbReference type="Proteomes" id="UP000775547">
    <property type="component" value="Unassembled WGS sequence"/>
</dbReference>
<feature type="compositionally biased region" description="Basic and acidic residues" evidence="2">
    <location>
        <begin position="213"/>
        <end position="281"/>
    </location>
</feature>
<keyword evidence="1" id="KW-0863">Zinc-finger</keyword>
<evidence type="ECO:0000259" key="3">
    <source>
        <dbReference type="PROSITE" id="PS50157"/>
    </source>
</evidence>
<keyword evidence="1" id="KW-0479">Metal-binding</keyword>
<dbReference type="PROSITE" id="PS50157">
    <property type="entry name" value="ZINC_FINGER_C2H2_2"/>
    <property type="match status" value="1"/>
</dbReference>
<feature type="region of interest" description="Disordered" evidence="2">
    <location>
        <begin position="629"/>
        <end position="700"/>
    </location>
</feature>
<dbReference type="GO" id="GO:0008270">
    <property type="term" value="F:zinc ion binding"/>
    <property type="evidence" value="ECO:0007669"/>
    <property type="project" value="UniProtKB-KW"/>
</dbReference>
<dbReference type="Gene3D" id="3.30.160.60">
    <property type="entry name" value="Classic Zinc Finger"/>
    <property type="match status" value="1"/>
</dbReference>
<feature type="compositionally biased region" description="Polar residues" evidence="2">
    <location>
        <begin position="117"/>
        <end position="129"/>
    </location>
</feature>
<comment type="caution">
    <text evidence="4">The sequence shown here is derived from an EMBL/GenBank/DDBJ whole genome shotgun (WGS) entry which is preliminary data.</text>
</comment>
<feature type="compositionally biased region" description="Low complexity" evidence="2">
    <location>
        <begin position="34"/>
        <end position="45"/>
    </location>
</feature>
<feature type="compositionally biased region" description="Low complexity" evidence="2">
    <location>
        <begin position="374"/>
        <end position="390"/>
    </location>
</feature>
<feature type="compositionally biased region" description="Low complexity" evidence="2">
    <location>
        <begin position="337"/>
        <end position="363"/>
    </location>
</feature>
<keyword evidence="1" id="KW-0862">Zinc</keyword>
<gene>
    <name evidence="4" type="ORF">DXG03_003414</name>
</gene>
<reference evidence="4" key="2">
    <citation type="submission" date="2021-10" db="EMBL/GenBank/DDBJ databases">
        <title>Phylogenomics reveals ancestral predisposition of the termite-cultivated fungus Termitomyces towards a domesticated lifestyle.</title>
        <authorList>
            <person name="Auxier B."/>
            <person name="Grum-Grzhimaylo A."/>
            <person name="Cardenas M.E."/>
            <person name="Lodge J.D."/>
            <person name="Laessoe T."/>
            <person name="Pedersen O."/>
            <person name="Smith M.E."/>
            <person name="Kuyper T.W."/>
            <person name="Franco-Molano E.A."/>
            <person name="Baroni T.J."/>
            <person name="Aanen D.K."/>
        </authorList>
    </citation>
    <scope>NUCLEOTIDE SEQUENCE</scope>
    <source>
        <strain evidence="4">AP01</strain>
        <tissue evidence="4">Mycelium</tissue>
    </source>
</reference>
<feature type="compositionally biased region" description="Basic residues" evidence="2">
    <location>
        <begin position="636"/>
        <end position="647"/>
    </location>
</feature>
<reference evidence="4" key="1">
    <citation type="submission" date="2020-07" db="EMBL/GenBank/DDBJ databases">
        <authorList>
            <person name="Nieuwenhuis M."/>
            <person name="Van De Peppel L.J.J."/>
        </authorList>
    </citation>
    <scope>NUCLEOTIDE SEQUENCE</scope>
    <source>
        <strain evidence="4">AP01</strain>
        <tissue evidence="4">Mycelium</tissue>
    </source>
</reference>
<feature type="compositionally biased region" description="Basic and acidic residues" evidence="2">
    <location>
        <begin position="9"/>
        <end position="19"/>
    </location>
</feature>
<accession>A0A9P7G4Z5</accession>
<organism evidence="4 5">
    <name type="scientific">Asterophora parasitica</name>
    <dbReference type="NCBI Taxonomy" id="117018"/>
    <lineage>
        <taxon>Eukaryota</taxon>
        <taxon>Fungi</taxon>
        <taxon>Dikarya</taxon>
        <taxon>Basidiomycota</taxon>
        <taxon>Agaricomycotina</taxon>
        <taxon>Agaricomycetes</taxon>
        <taxon>Agaricomycetidae</taxon>
        <taxon>Agaricales</taxon>
        <taxon>Tricholomatineae</taxon>
        <taxon>Lyophyllaceae</taxon>
        <taxon>Asterophora</taxon>
    </lineage>
</organism>
<dbReference type="EMBL" id="JABCKV010000207">
    <property type="protein sequence ID" value="KAG5642198.1"/>
    <property type="molecule type" value="Genomic_DNA"/>
</dbReference>
<feature type="compositionally biased region" description="Polar residues" evidence="2">
    <location>
        <begin position="489"/>
        <end position="499"/>
    </location>
</feature>
<feature type="compositionally biased region" description="Acidic residues" evidence="2">
    <location>
        <begin position="663"/>
        <end position="678"/>
    </location>
</feature>
<feature type="compositionally biased region" description="Polar residues" evidence="2">
    <location>
        <begin position="70"/>
        <end position="87"/>
    </location>
</feature>
<protein>
    <recommendedName>
        <fullName evidence="3">C2H2-type domain-containing protein</fullName>
    </recommendedName>
</protein>
<evidence type="ECO:0000256" key="2">
    <source>
        <dbReference type="SAM" id="MobiDB-lite"/>
    </source>
</evidence>
<dbReference type="PROSITE" id="PS00028">
    <property type="entry name" value="ZINC_FINGER_C2H2_1"/>
    <property type="match status" value="1"/>
</dbReference>
<dbReference type="InterPro" id="IPR013087">
    <property type="entry name" value="Znf_C2H2_type"/>
</dbReference>
<evidence type="ECO:0000313" key="4">
    <source>
        <dbReference type="EMBL" id="KAG5642198.1"/>
    </source>
</evidence>
<name>A0A9P7G4Z5_9AGAR</name>
<feature type="region of interest" description="Disordered" evidence="2">
    <location>
        <begin position="1"/>
        <end position="538"/>
    </location>
</feature>
<dbReference type="OrthoDB" id="3069995at2759"/>
<proteinExistence type="predicted"/>
<feature type="compositionally biased region" description="Acidic residues" evidence="2">
    <location>
        <begin position="403"/>
        <end position="429"/>
    </location>
</feature>
<sequence length="700" mass="76521">MGYPRHNSSRIDRRHEARHSPYPRPPSERHHSRVSVSPSRSPSPVQHDARSPESLSSSDDEGDHHEGPAISNSAWQSSRGPSSSSHVYQPLYSQPYRLPQAYPDRRDASPPRRPTQHYVNNSSERPQQQHNDRPRSPPHPSPHYNYSYPSSNHHQAPPARGYQERRSPSPPRGRRSTPSTVTRSAQTSPVRVSPVASARPSPCIRQLTPTRYRHSEGDGQHWREEMKQQDRDSHPVEEGREREPERDRDGGDKGKERERERGAEQKRKVGSSWEKEKKMDIPRVPSPPASLSRPFALREPPPSLTYSMYSSAPLPAPPSKAKARGRPWNPTSPLGYAYPPASMSASAALSLPVSQPSASSSKPAAKRGRPRRPSPSISSAPRVASRASTPVAGPSSLSRSVQGDDESDEEDGSDEDEEDQLVDDDDDEDGRPSGSESEKDEAYAPYRRATTSASASFKRPASARQPRAKAQPRKTQSQAKQPRPRPQVVSRNIPSTSRPNAPVSAPATLTTTFRITTPHMLASGTPPDIAMGERPAIPSFKRGGKTRYSCLYCEMDFTRRNDAYRHMMGKHGLILPGVNIQGGNGDGEGAVVPGERFVCVCGRGLSRADALARHKRTCVECGGGKGGSVSASGKPVARKMGKGRWKGKIASGGSANGKVPVKDEEDEGAMEEETDVESEERSLRGVGSDVEMGEPAEPVA</sequence>
<feature type="compositionally biased region" description="Low complexity" evidence="2">
    <location>
        <begin position="142"/>
        <end position="154"/>
    </location>
</feature>